<dbReference type="PANTHER" id="PTHR15032:SF4">
    <property type="entry name" value="N-ACYL-PHOSPHATIDYLETHANOLAMINE-HYDROLYZING PHOSPHOLIPASE D"/>
    <property type="match status" value="1"/>
</dbReference>
<dbReference type="GO" id="GO:0070290">
    <property type="term" value="F:N-acylphosphatidylethanolamine-specific phospholipase D activity"/>
    <property type="evidence" value="ECO:0007669"/>
    <property type="project" value="InterPro"/>
</dbReference>
<dbReference type="Proteomes" id="UP000280842">
    <property type="component" value="Unassembled WGS sequence"/>
</dbReference>
<accession>A0A3M0BE14</accession>
<evidence type="ECO:0000313" key="2">
    <source>
        <dbReference type="EMBL" id="RMA93208.1"/>
    </source>
</evidence>
<dbReference type="GO" id="GO:0005737">
    <property type="term" value="C:cytoplasm"/>
    <property type="evidence" value="ECO:0007669"/>
    <property type="project" value="TreeGrafter"/>
</dbReference>
<feature type="domain" description="Metallo-beta-lactamase" evidence="1">
    <location>
        <begin position="47"/>
        <end position="244"/>
    </location>
</feature>
<dbReference type="PIRSF" id="PIRSF038896">
    <property type="entry name" value="NAPE-PLD"/>
    <property type="match status" value="1"/>
</dbReference>
<name>A0A3M0BE14_9AQUI</name>
<comment type="caution">
    <text evidence="2">The sequence shown here is derived from an EMBL/GenBank/DDBJ whole genome shotgun (WGS) entry which is preliminary data.</text>
</comment>
<evidence type="ECO:0000259" key="1">
    <source>
        <dbReference type="SMART" id="SM00849"/>
    </source>
</evidence>
<evidence type="ECO:0000313" key="3">
    <source>
        <dbReference type="Proteomes" id="UP000280842"/>
    </source>
</evidence>
<dbReference type="PANTHER" id="PTHR15032">
    <property type="entry name" value="N-ACYL-PHOSPHATIDYLETHANOLAMINE-HYDROLYZING PHOSPHOLIPASE D"/>
    <property type="match status" value="1"/>
</dbReference>
<dbReference type="GO" id="GO:0008270">
    <property type="term" value="F:zinc ion binding"/>
    <property type="evidence" value="ECO:0007669"/>
    <property type="project" value="InterPro"/>
</dbReference>
<proteinExistence type="predicted"/>
<dbReference type="AlphaFoldDB" id="A0A3M0BE14"/>
<dbReference type="InterPro" id="IPR001279">
    <property type="entry name" value="Metallo-B-lactamas"/>
</dbReference>
<protein>
    <submittedName>
        <fullName evidence="2">L-ascorbate metabolism protein UlaG (Beta-lactamase superfamily)</fullName>
    </submittedName>
</protein>
<gene>
    <name evidence="2" type="ORF">CLV39_1264</name>
</gene>
<dbReference type="EMBL" id="REFO01000013">
    <property type="protein sequence ID" value="RMA93208.1"/>
    <property type="molecule type" value="Genomic_DNA"/>
</dbReference>
<dbReference type="OrthoDB" id="9805728at2"/>
<reference evidence="2 3" key="1">
    <citation type="submission" date="2018-10" db="EMBL/GenBank/DDBJ databases">
        <title>Genomic Encyclopedia of Archaeal and Bacterial Type Strains, Phase II (KMG-II): from individual species to whole genera.</title>
        <authorList>
            <person name="Goeker M."/>
        </authorList>
    </citation>
    <scope>NUCLEOTIDE SEQUENCE [LARGE SCALE GENOMIC DNA]</scope>
    <source>
        <strain evidence="2 3">VM1</strain>
    </source>
</reference>
<dbReference type="SUPFAM" id="SSF56281">
    <property type="entry name" value="Metallo-hydrolase/oxidoreductase"/>
    <property type="match status" value="1"/>
</dbReference>
<dbReference type="InterPro" id="IPR036866">
    <property type="entry name" value="RibonucZ/Hydroxyglut_hydro"/>
</dbReference>
<keyword evidence="3" id="KW-1185">Reference proteome</keyword>
<dbReference type="Pfam" id="PF12706">
    <property type="entry name" value="Lactamase_B_2"/>
    <property type="match status" value="1"/>
</dbReference>
<dbReference type="SMART" id="SM00849">
    <property type="entry name" value="Lactamase_B"/>
    <property type="match status" value="1"/>
</dbReference>
<organism evidence="2 3">
    <name type="scientific">Hydrogenothermus marinus</name>
    <dbReference type="NCBI Taxonomy" id="133270"/>
    <lineage>
        <taxon>Bacteria</taxon>
        <taxon>Pseudomonadati</taxon>
        <taxon>Aquificota</taxon>
        <taxon>Aquificia</taxon>
        <taxon>Aquificales</taxon>
        <taxon>Hydrogenothermaceae</taxon>
        <taxon>Hydrogenothermus</taxon>
    </lineage>
</organism>
<dbReference type="Gene3D" id="3.60.15.10">
    <property type="entry name" value="Ribonuclease Z/Hydroxyacylglutathione hydrolase-like"/>
    <property type="match status" value="1"/>
</dbReference>
<sequence>MNLIISLEKIDKGYALYKKFYLNENSLLYKQIRYCLNHNINFIANLGHSSFFIYYEGIKILTDPFLSPHIFGIKRQKPAIIPQLLPQIDYILISHAHYDHLDTRTLRRLHRESTIILPENCKPVLRNMYFKEIVELKHFEIYKNNNIEIISLPVKHNKGRSLLFPNTETSSYIFKIKEKTFYFAGDTAYFEGFKDYGKDFDIDYAFLPIGGYEPRFLLKNVHMNPQEAVQAFLDLKAKYIIPIHFGTFHSIPRFVKVEAPLKKFKEEIKKRNLENRAIIIAPNEIEIDFC</sequence>
<dbReference type="InterPro" id="IPR024884">
    <property type="entry name" value="NAPE-PLD"/>
</dbReference>